<organism evidence="1 2">
    <name type="scientific">Panagrolaimus sp. ES5</name>
    <dbReference type="NCBI Taxonomy" id="591445"/>
    <lineage>
        <taxon>Eukaryota</taxon>
        <taxon>Metazoa</taxon>
        <taxon>Ecdysozoa</taxon>
        <taxon>Nematoda</taxon>
        <taxon>Chromadorea</taxon>
        <taxon>Rhabditida</taxon>
        <taxon>Tylenchina</taxon>
        <taxon>Panagrolaimomorpha</taxon>
        <taxon>Panagrolaimoidea</taxon>
        <taxon>Panagrolaimidae</taxon>
        <taxon>Panagrolaimus</taxon>
    </lineage>
</organism>
<proteinExistence type="predicted"/>
<protein>
    <submittedName>
        <fullName evidence="2">BTB domain-containing protein</fullName>
    </submittedName>
</protein>
<name>A0AC34G3G5_9BILA</name>
<evidence type="ECO:0000313" key="1">
    <source>
        <dbReference type="Proteomes" id="UP000887579"/>
    </source>
</evidence>
<sequence length="144" mass="16572">MAGRSTVFEAMFNSTWKENEENKVIIGRFSYTIVFKAITFCYDYLLVIESEEEAMYLLEFGEYYNIPDLKCEAESYLIEQISVINVCELSNAAANSNAKNLRLCCFNFLIKCLKESTAVEGIETVDVEFRLELLNKAFCVVQNF</sequence>
<reference evidence="2" key="1">
    <citation type="submission" date="2022-11" db="UniProtKB">
        <authorList>
            <consortium name="WormBaseParasite"/>
        </authorList>
    </citation>
    <scope>IDENTIFICATION</scope>
</reference>
<accession>A0AC34G3G5</accession>
<dbReference type="WBParaSite" id="ES5_v2.g24003.t1">
    <property type="protein sequence ID" value="ES5_v2.g24003.t1"/>
    <property type="gene ID" value="ES5_v2.g24003"/>
</dbReference>
<dbReference type="Proteomes" id="UP000887579">
    <property type="component" value="Unplaced"/>
</dbReference>
<evidence type="ECO:0000313" key="2">
    <source>
        <dbReference type="WBParaSite" id="ES5_v2.g24003.t1"/>
    </source>
</evidence>